<feature type="compositionally biased region" description="Low complexity" evidence="2">
    <location>
        <begin position="110"/>
        <end position="147"/>
    </location>
</feature>
<evidence type="ECO:0000256" key="1">
    <source>
        <dbReference type="PROSITE-ProRule" id="PRU00042"/>
    </source>
</evidence>
<feature type="region of interest" description="Disordered" evidence="2">
    <location>
        <begin position="1"/>
        <end position="36"/>
    </location>
</feature>
<evidence type="ECO:0000313" key="4">
    <source>
        <dbReference type="EMBL" id="KZO95160.1"/>
    </source>
</evidence>
<dbReference type="Gene3D" id="3.30.160.60">
    <property type="entry name" value="Classic Zinc Finger"/>
    <property type="match status" value="1"/>
</dbReference>
<keyword evidence="1" id="KW-0863">Zinc-finger</keyword>
<proteinExistence type="predicted"/>
<accession>A0A167KYY2</accession>
<dbReference type="GO" id="GO:0008270">
    <property type="term" value="F:zinc ion binding"/>
    <property type="evidence" value="ECO:0007669"/>
    <property type="project" value="UniProtKB-KW"/>
</dbReference>
<reference evidence="4 5" key="1">
    <citation type="journal article" date="2016" name="Mol. Biol. Evol.">
        <title>Comparative Genomics of Early-Diverging Mushroom-Forming Fungi Provides Insights into the Origins of Lignocellulose Decay Capabilities.</title>
        <authorList>
            <person name="Nagy L.G."/>
            <person name="Riley R."/>
            <person name="Tritt A."/>
            <person name="Adam C."/>
            <person name="Daum C."/>
            <person name="Floudas D."/>
            <person name="Sun H."/>
            <person name="Yadav J.S."/>
            <person name="Pangilinan J."/>
            <person name="Larsson K.H."/>
            <person name="Matsuura K."/>
            <person name="Barry K."/>
            <person name="Labutti K."/>
            <person name="Kuo R."/>
            <person name="Ohm R.A."/>
            <person name="Bhattacharya S.S."/>
            <person name="Shirouzu T."/>
            <person name="Yoshinaga Y."/>
            <person name="Martin F.M."/>
            <person name="Grigoriev I.V."/>
            <person name="Hibbett D.S."/>
        </authorList>
    </citation>
    <scope>NUCLEOTIDE SEQUENCE [LARGE SCALE GENOMIC DNA]</scope>
    <source>
        <strain evidence="4 5">TUFC12733</strain>
    </source>
</reference>
<feature type="compositionally biased region" description="Acidic residues" evidence="2">
    <location>
        <begin position="148"/>
        <end position="159"/>
    </location>
</feature>
<evidence type="ECO:0000313" key="5">
    <source>
        <dbReference type="Proteomes" id="UP000076738"/>
    </source>
</evidence>
<dbReference type="EMBL" id="KV417290">
    <property type="protein sequence ID" value="KZO95160.1"/>
    <property type="molecule type" value="Genomic_DNA"/>
</dbReference>
<keyword evidence="1" id="KW-0479">Metal-binding</keyword>
<sequence length="460" mass="52157">MLHEPISPEGTKTLFPRSSHSFPLPHLAPPIKPQRSLKPRYTPWPVAPREGNMDLQWAAWHAPYVQQLARQGWTWNGAWSFAGRPFPAGRMVMREEWKDRGIDPRLIYRSPSPESSPSLSSPMTASSLLDSPSTTSESSLSPTFDDVASSEDDDNDEELDQRMSACLTIPAPDESVYVHTGGKRKRIDMVTAEPGILGGSEDGDDEEEASSAYSDEGQKRATKRPRLNDRHKSKRPQRRRPLPPRTVKTSVERTATHRPASSRRPKPAHEQTSIVFSCPYHRSSAPHLTCGAYFSSETDVRRHAATHLAKEYYQYVESGKPTSAYMFAGKEPTFIHCPRRWCGRPFVRKDALTRHMAGSCLHIADRSACGKRQRLEEARALTLRAKEHWVPTPEKMPHRVEAVTAKVEGQQKRVITRIVRVLSTYEDTYDVKRVKDGEEMEVWWARAPGRGRYRVFEPAA</sequence>
<gene>
    <name evidence="4" type="ORF">CALVIDRAFT_555860</name>
</gene>
<feature type="region of interest" description="Disordered" evidence="2">
    <location>
        <begin position="189"/>
        <end position="271"/>
    </location>
</feature>
<dbReference type="Pfam" id="PF00096">
    <property type="entry name" value="zf-C2H2"/>
    <property type="match status" value="1"/>
</dbReference>
<feature type="region of interest" description="Disordered" evidence="2">
    <location>
        <begin position="104"/>
        <end position="159"/>
    </location>
</feature>
<feature type="domain" description="C2H2-type" evidence="3">
    <location>
        <begin position="335"/>
        <end position="367"/>
    </location>
</feature>
<dbReference type="InterPro" id="IPR013087">
    <property type="entry name" value="Znf_C2H2_type"/>
</dbReference>
<protein>
    <recommendedName>
        <fullName evidence="3">C2H2-type domain-containing protein</fullName>
    </recommendedName>
</protein>
<evidence type="ECO:0000256" key="2">
    <source>
        <dbReference type="SAM" id="MobiDB-lite"/>
    </source>
</evidence>
<dbReference type="OrthoDB" id="3362331at2759"/>
<keyword evidence="5" id="KW-1185">Reference proteome</keyword>
<organism evidence="4 5">
    <name type="scientific">Calocera viscosa (strain TUFC12733)</name>
    <dbReference type="NCBI Taxonomy" id="1330018"/>
    <lineage>
        <taxon>Eukaryota</taxon>
        <taxon>Fungi</taxon>
        <taxon>Dikarya</taxon>
        <taxon>Basidiomycota</taxon>
        <taxon>Agaricomycotina</taxon>
        <taxon>Dacrymycetes</taxon>
        <taxon>Dacrymycetales</taxon>
        <taxon>Dacrymycetaceae</taxon>
        <taxon>Calocera</taxon>
    </lineage>
</organism>
<feature type="compositionally biased region" description="Basic residues" evidence="2">
    <location>
        <begin position="220"/>
        <end position="242"/>
    </location>
</feature>
<dbReference type="PROSITE" id="PS50157">
    <property type="entry name" value="ZINC_FINGER_C2H2_2"/>
    <property type="match status" value="1"/>
</dbReference>
<dbReference type="Proteomes" id="UP000076738">
    <property type="component" value="Unassembled WGS sequence"/>
</dbReference>
<name>A0A167KYY2_CALVF</name>
<keyword evidence="1" id="KW-0862">Zinc</keyword>
<dbReference type="AlphaFoldDB" id="A0A167KYY2"/>
<evidence type="ECO:0000259" key="3">
    <source>
        <dbReference type="PROSITE" id="PS50157"/>
    </source>
</evidence>